<dbReference type="InterPro" id="IPR009327">
    <property type="entry name" value="Cupin_DUF985"/>
</dbReference>
<dbReference type="EMBL" id="JBAHYK010000178">
    <property type="protein sequence ID" value="KAL0577105.1"/>
    <property type="molecule type" value="Genomic_DNA"/>
</dbReference>
<dbReference type="Proteomes" id="UP001465976">
    <property type="component" value="Unassembled WGS sequence"/>
</dbReference>
<protein>
    <recommendedName>
        <fullName evidence="1">DUF985 domain-containing protein</fullName>
    </recommendedName>
</protein>
<evidence type="ECO:0000259" key="1">
    <source>
        <dbReference type="Pfam" id="PF06172"/>
    </source>
</evidence>
<name>A0ABR3FNX2_9AGAR</name>
<organism evidence="2 3">
    <name type="scientific">Marasmius crinis-equi</name>
    <dbReference type="NCBI Taxonomy" id="585013"/>
    <lineage>
        <taxon>Eukaryota</taxon>
        <taxon>Fungi</taxon>
        <taxon>Dikarya</taxon>
        <taxon>Basidiomycota</taxon>
        <taxon>Agaricomycotina</taxon>
        <taxon>Agaricomycetes</taxon>
        <taxon>Agaricomycetidae</taxon>
        <taxon>Agaricales</taxon>
        <taxon>Marasmiineae</taxon>
        <taxon>Marasmiaceae</taxon>
        <taxon>Marasmius</taxon>
    </lineage>
</organism>
<dbReference type="InterPro" id="IPR011051">
    <property type="entry name" value="RmlC_Cupin_sf"/>
</dbReference>
<dbReference type="InterPro" id="IPR014710">
    <property type="entry name" value="RmlC-like_jellyroll"/>
</dbReference>
<proteinExistence type="predicted"/>
<dbReference type="CDD" id="cd06121">
    <property type="entry name" value="cupin_YML079wp"/>
    <property type="match status" value="1"/>
</dbReference>
<sequence length="155" mass="17483">APSTPPTKLTMTIEYSSVQAPTAQELIKRLGLSPHPEKGYYLQTFIDDNKTNERSLSTAIYYLLQKDNGQSNWHRVLDATEIWHYYAGAPIKLSLSWNDGQPVREKILGPDILNGQRPQVIIDKGEWQSAQTLGDWTLVGCTVAPAFQFDKFEVC</sequence>
<feature type="domain" description="DUF985" evidence="1">
    <location>
        <begin position="24"/>
        <end position="154"/>
    </location>
</feature>
<dbReference type="PANTHER" id="PTHR33387">
    <property type="entry name" value="RMLC-LIKE JELLY ROLL FOLD PROTEIN"/>
    <property type="match status" value="1"/>
</dbReference>
<evidence type="ECO:0000313" key="3">
    <source>
        <dbReference type="Proteomes" id="UP001465976"/>
    </source>
</evidence>
<dbReference type="Pfam" id="PF06172">
    <property type="entry name" value="Cupin_5"/>
    <property type="match status" value="1"/>
</dbReference>
<gene>
    <name evidence="2" type="ORF">V5O48_004897</name>
</gene>
<keyword evidence="3" id="KW-1185">Reference proteome</keyword>
<dbReference type="SUPFAM" id="SSF51182">
    <property type="entry name" value="RmlC-like cupins"/>
    <property type="match status" value="1"/>
</dbReference>
<comment type="caution">
    <text evidence="2">The sequence shown here is derived from an EMBL/GenBank/DDBJ whole genome shotgun (WGS) entry which is preliminary data.</text>
</comment>
<dbReference type="InterPro" id="IPR039935">
    <property type="entry name" value="YML079W-like"/>
</dbReference>
<dbReference type="PANTHER" id="PTHR33387:SF3">
    <property type="entry name" value="DUF985 DOMAIN-CONTAINING PROTEIN"/>
    <property type="match status" value="1"/>
</dbReference>
<dbReference type="Gene3D" id="2.60.120.10">
    <property type="entry name" value="Jelly Rolls"/>
    <property type="match status" value="1"/>
</dbReference>
<feature type="non-terminal residue" evidence="2">
    <location>
        <position position="1"/>
    </location>
</feature>
<reference evidence="2 3" key="1">
    <citation type="submission" date="2024-02" db="EMBL/GenBank/DDBJ databases">
        <title>A draft genome for the cacao thread blight pathogen Marasmius crinis-equi.</title>
        <authorList>
            <person name="Cohen S.P."/>
            <person name="Baruah I.K."/>
            <person name="Amoako-Attah I."/>
            <person name="Bukari Y."/>
            <person name="Meinhardt L.W."/>
            <person name="Bailey B.A."/>
        </authorList>
    </citation>
    <scope>NUCLEOTIDE SEQUENCE [LARGE SCALE GENOMIC DNA]</scope>
    <source>
        <strain evidence="2 3">GH-76</strain>
    </source>
</reference>
<evidence type="ECO:0000313" key="2">
    <source>
        <dbReference type="EMBL" id="KAL0577105.1"/>
    </source>
</evidence>
<accession>A0ABR3FNX2</accession>